<feature type="transmembrane region" description="Helical" evidence="1">
    <location>
        <begin position="293"/>
        <end position="313"/>
    </location>
</feature>
<comment type="caution">
    <text evidence="2">The sequence shown here is derived from an EMBL/GenBank/DDBJ whole genome shotgun (WGS) entry which is preliminary data.</text>
</comment>
<sequence>MLIQDNLEKLINLNFKVHNFVSLPIHEFNKESGKLVVISRMKQQLYKIKLFLISLVVLTMWYQLGHAWNDISTTSLIQSIFYSIGVALHLPMILELHKKRNEISDLYNAMTTFEKGHAWALEKANTRMDVRTIMANLMGFLAVITAPGISALAFLQFFWIPCLPCLIGYNYLPECNLKEYDLIQGIIMKAVLLAIEMSLILFTCTGVFLEYGIYSYIHCYCLLDYLRILKSHLALGCRFLSAPKIGKLYRQVQLLTFSYNNIHQKILTTFSSALMQSICTLCLFAIIKFGDELILPVILMFWVLVGDLVLYTFDSEGAVKANLFKTSKDILRDLKCVAMGIALHLPMILELYKKRNEISDLYNAMTTFEKGHAWALETAISKMDFRTIMAKLFGILGVITAPGISALVLLQLFWIPCLPCLIGYNYLPECNHKEYDLIQGIIMKAVLLAIEMSLILFTCTGIFLEYTIYSYIHCYCLLDYLRKLKSHLALGCRFLSAPKIGKLYRQVQLLTFSYNNIHQKILTTFSSALMQSVCTLALFAIIKFGDELILPVILMFWVLVGDLVLYTFDSEGAVKSNLFKTSKDILHDLKCVAMGTQNSRWLRRYVKSLPVLKIGIGSGNFYDELTPLVLIDFSINQTVSLLLM</sequence>
<evidence type="ECO:0000313" key="3">
    <source>
        <dbReference type="Proteomes" id="UP001642540"/>
    </source>
</evidence>
<keyword evidence="1" id="KW-0812">Transmembrane</keyword>
<evidence type="ECO:0000256" key="1">
    <source>
        <dbReference type="SAM" id="Phobius"/>
    </source>
</evidence>
<proteinExistence type="predicted"/>
<feature type="transmembrane region" description="Helical" evidence="1">
    <location>
        <begin position="266"/>
        <end position="287"/>
    </location>
</feature>
<dbReference type="EMBL" id="CAXLJM020000092">
    <property type="protein sequence ID" value="CAL8132155.1"/>
    <property type="molecule type" value="Genomic_DNA"/>
</dbReference>
<keyword evidence="3" id="KW-1185">Reference proteome</keyword>
<accession>A0ABP1RP53</accession>
<name>A0ABP1RP53_9HEXA</name>
<organism evidence="2 3">
    <name type="scientific">Orchesella dallaii</name>
    <dbReference type="NCBI Taxonomy" id="48710"/>
    <lineage>
        <taxon>Eukaryota</taxon>
        <taxon>Metazoa</taxon>
        <taxon>Ecdysozoa</taxon>
        <taxon>Arthropoda</taxon>
        <taxon>Hexapoda</taxon>
        <taxon>Collembola</taxon>
        <taxon>Entomobryomorpha</taxon>
        <taxon>Entomobryoidea</taxon>
        <taxon>Orchesellidae</taxon>
        <taxon>Orchesellinae</taxon>
        <taxon>Orchesella</taxon>
    </lineage>
</organism>
<feature type="transmembrane region" description="Helical" evidence="1">
    <location>
        <begin position="392"/>
        <end position="415"/>
    </location>
</feature>
<protein>
    <submittedName>
        <fullName evidence="2">Uncharacterized protein</fullName>
    </submittedName>
</protein>
<dbReference type="Proteomes" id="UP001642540">
    <property type="component" value="Unassembled WGS sequence"/>
</dbReference>
<feature type="transmembrane region" description="Helical" evidence="1">
    <location>
        <begin position="186"/>
        <end position="209"/>
    </location>
</feature>
<feature type="transmembrane region" description="Helical" evidence="1">
    <location>
        <begin position="521"/>
        <end position="542"/>
    </location>
</feature>
<feature type="transmembrane region" description="Helical" evidence="1">
    <location>
        <begin position="548"/>
        <end position="568"/>
    </location>
</feature>
<feature type="transmembrane region" description="Helical" evidence="1">
    <location>
        <begin position="137"/>
        <end position="160"/>
    </location>
</feature>
<feature type="transmembrane region" description="Helical" evidence="1">
    <location>
        <begin position="76"/>
        <end position="94"/>
    </location>
</feature>
<keyword evidence="1" id="KW-0472">Membrane</keyword>
<feature type="transmembrane region" description="Helical" evidence="1">
    <location>
        <begin position="48"/>
        <end position="64"/>
    </location>
</feature>
<feature type="transmembrane region" description="Helical" evidence="1">
    <location>
        <begin position="441"/>
        <end position="464"/>
    </location>
</feature>
<reference evidence="2 3" key="1">
    <citation type="submission" date="2024-08" db="EMBL/GenBank/DDBJ databases">
        <authorList>
            <person name="Cucini C."/>
            <person name="Frati F."/>
        </authorList>
    </citation>
    <scope>NUCLEOTIDE SEQUENCE [LARGE SCALE GENOMIC DNA]</scope>
</reference>
<evidence type="ECO:0000313" key="2">
    <source>
        <dbReference type="EMBL" id="CAL8132155.1"/>
    </source>
</evidence>
<keyword evidence="1" id="KW-1133">Transmembrane helix</keyword>
<gene>
    <name evidence="2" type="ORF">ODALV1_LOCUS24497</name>
</gene>